<organism evidence="3 4">
    <name type="scientific">Ridgeia piscesae</name>
    <name type="common">Tubeworm</name>
    <dbReference type="NCBI Taxonomy" id="27915"/>
    <lineage>
        <taxon>Eukaryota</taxon>
        <taxon>Metazoa</taxon>
        <taxon>Spiralia</taxon>
        <taxon>Lophotrochozoa</taxon>
        <taxon>Annelida</taxon>
        <taxon>Polychaeta</taxon>
        <taxon>Sedentaria</taxon>
        <taxon>Canalipalpata</taxon>
        <taxon>Sabellida</taxon>
        <taxon>Siboglinidae</taxon>
        <taxon>Ridgeia</taxon>
    </lineage>
</organism>
<dbReference type="GO" id="GO:0005576">
    <property type="term" value="C:extracellular region"/>
    <property type="evidence" value="ECO:0007669"/>
    <property type="project" value="InterPro"/>
</dbReference>
<feature type="domain" description="IGFBP N-terminal" evidence="2">
    <location>
        <begin position="1"/>
        <end position="75"/>
    </location>
</feature>
<proteinExistence type="predicted"/>
<comment type="caution">
    <text evidence="3">The sequence shown here is derived from an EMBL/GenBank/DDBJ whole genome shotgun (WGS) entry which is preliminary data.</text>
</comment>
<protein>
    <recommendedName>
        <fullName evidence="2">IGFBP N-terminal domain-containing protein</fullName>
    </recommendedName>
</protein>
<dbReference type="InterPro" id="IPR009030">
    <property type="entry name" value="Growth_fac_rcpt_cys_sf"/>
</dbReference>
<accession>A0AAD9KH84</accession>
<sequence>MPCEYNVTCPCLPDDCQKGLRPCGCCYECKGKVGSKCSGLLVPCESGLMCVNSKGIGLPQVYWYDFTFHGTCEKVDSCQVITNYNTYDYVPLAILPE</sequence>
<keyword evidence="4" id="KW-1185">Reference proteome</keyword>
<evidence type="ECO:0000256" key="1">
    <source>
        <dbReference type="ARBA" id="ARBA00023157"/>
    </source>
</evidence>
<dbReference type="Proteomes" id="UP001209878">
    <property type="component" value="Unassembled WGS sequence"/>
</dbReference>
<reference evidence="3" key="1">
    <citation type="journal article" date="2023" name="Mol. Biol. Evol.">
        <title>Third-Generation Sequencing Reveals the Adaptive Role of the Epigenome in Three Deep-Sea Polychaetes.</title>
        <authorList>
            <person name="Perez M."/>
            <person name="Aroh O."/>
            <person name="Sun Y."/>
            <person name="Lan Y."/>
            <person name="Juniper S.K."/>
            <person name="Young C.R."/>
            <person name="Angers B."/>
            <person name="Qian P.Y."/>
        </authorList>
    </citation>
    <scope>NUCLEOTIDE SEQUENCE</scope>
    <source>
        <strain evidence="3">R07B-5</strain>
    </source>
</reference>
<name>A0AAD9KH84_RIDPI</name>
<gene>
    <name evidence="3" type="ORF">NP493_1097g00004</name>
</gene>
<evidence type="ECO:0000313" key="3">
    <source>
        <dbReference type="EMBL" id="KAK2171164.1"/>
    </source>
</evidence>
<dbReference type="InterPro" id="IPR000867">
    <property type="entry name" value="IGFBP-like"/>
</dbReference>
<keyword evidence="1" id="KW-1015">Disulfide bond</keyword>
<dbReference type="SUPFAM" id="SSF57184">
    <property type="entry name" value="Growth factor receptor domain"/>
    <property type="match status" value="1"/>
</dbReference>
<dbReference type="AlphaFoldDB" id="A0AAD9KH84"/>
<dbReference type="Gene3D" id="4.10.40.20">
    <property type="match status" value="1"/>
</dbReference>
<evidence type="ECO:0000313" key="4">
    <source>
        <dbReference type="Proteomes" id="UP001209878"/>
    </source>
</evidence>
<dbReference type="PROSITE" id="PS51323">
    <property type="entry name" value="IGFBP_N_2"/>
    <property type="match status" value="1"/>
</dbReference>
<evidence type="ECO:0000259" key="2">
    <source>
        <dbReference type="PROSITE" id="PS51323"/>
    </source>
</evidence>
<dbReference type="EMBL" id="JAODUO010001096">
    <property type="protein sequence ID" value="KAK2171164.1"/>
    <property type="molecule type" value="Genomic_DNA"/>
</dbReference>